<dbReference type="InterPro" id="IPR029063">
    <property type="entry name" value="SAM-dependent_MTases_sf"/>
</dbReference>
<dbReference type="CDD" id="cd02440">
    <property type="entry name" value="AdoMet_MTases"/>
    <property type="match status" value="1"/>
</dbReference>
<evidence type="ECO:0000256" key="1">
    <source>
        <dbReference type="ARBA" id="ARBA00022679"/>
    </source>
</evidence>
<protein>
    <submittedName>
        <fullName evidence="3">Methyltransferase domain-containing protein</fullName>
    </submittedName>
</protein>
<name>A0A6N7ZGJ2_9MICO</name>
<dbReference type="GO" id="GO:0032259">
    <property type="term" value="P:methylation"/>
    <property type="evidence" value="ECO:0007669"/>
    <property type="project" value="UniProtKB-KW"/>
</dbReference>
<evidence type="ECO:0000259" key="2">
    <source>
        <dbReference type="Pfam" id="PF08241"/>
    </source>
</evidence>
<accession>A0A6N7ZGJ2</accession>
<comment type="caution">
    <text evidence="3">The sequence shown here is derived from an EMBL/GenBank/DDBJ whole genome shotgun (WGS) entry which is preliminary data.</text>
</comment>
<evidence type="ECO:0000313" key="3">
    <source>
        <dbReference type="EMBL" id="MTG88546.1"/>
    </source>
</evidence>
<dbReference type="InterPro" id="IPR050447">
    <property type="entry name" value="Erg6_SMT_methyltransf"/>
</dbReference>
<reference evidence="3 4" key="1">
    <citation type="submission" date="2019-11" db="EMBL/GenBank/DDBJ databases">
        <title>Cellulosimicrobium composti sp. nov. isolated from a compost.</title>
        <authorList>
            <person name="Yang Y."/>
        </authorList>
    </citation>
    <scope>NUCLEOTIDE SEQUENCE [LARGE SCALE GENOMIC DNA]</scope>
    <source>
        <strain evidence="3 4">BIT-GX5</strain>
    </source>
</reference>
<dbReference type="SUPFAM" id="SSF53335">
    <property type="entry name" value="S-adenosyl-L-methionine-dependent methyltransferases"/>
    <property type="match status" value="1"/>
</dbReference>
<dbReference type="GO" id="GO:0008757">
    <property type="term" value="F:S-adenosylmethionine-dependent methyltransferase activity"/>
    <property type="evidence" value="ECO:0007669"/>
    <property type="project" value="InterPro"/>
</dbReference>
<dbReference type="RefSeq" id="WP_155098633.1">
    <property type="nucleotide sequence ID" value="NZ_WMKA01000010.1"/>
</dbReference>
<keyword evidence="3" id="KW-0489">Methyltransferase</keyword>
<gene>
    <name evidence="3" type="ORF">GJV82_06240</name>
</gene>
<organism evidence="3 4">
    <name type="scientific">Cellulosimicrobium composti</name>
    <dbReference type="NCBI Taxonomy" id="2672572"/>
    <lineage>
        <taxon>Bacteria</taxon>
        <taxon>Bacillati</taxon>
        <taxon>Actinomycetota</taxon>
        <taxon>Actinomycetes</taxon>
        <taxon>Micrococcales</taxon>
        <taxon>Promicromonosporaceae</taxon>
        <taxon>Cellulosimicrobium</taxon>
    </lineage>
</organism>
<dbReference type="InterPro" id="IPR013216">
    <property type="entry name" value="Methyltransf_11"/>
</dbReference>
<dbReference type="Gene3D" id="3.40.50.150">
    <property type="entry name" value="Vaccinia Virus protein VP39"/>
    <property type="match status" value="1"/>
</dbReference>
<evidence type="ECO:0000313" key="4">
    <source>
        <dbReference type="Proteomes" id="UP000440668"/>
    </source>
</evidence>
<proteinExistence type="predicted"/>
<dbReference type="PANTHER" id="PTHR44068">
    <property type="entry name" value="ZGC:194242"/>
    <property type="match status" value="1"/>
</dbReference>
<dbReference type="Proteomes" id="UP000440668">
    <property type="component" value="Unassembled WGS sequence"/>
</dbReference>
<dbReference type="Pfam" id="PF08241">
    <property type="entry name" value="Methyltransf_11"/>
    <property type="match status" value="1"/>
</dbReference>
<dbReference type="EMBL" id="WMKA01000010">
    <property type="protein sequence ID" value="MTG88546.1"/>
    <property type="molecule type" value="Genomic_DNA"/>
</dbReference>
<keyword evidence="1 3" id="KW-0808">Transferase</keyword>
<dbReference type="PANTHER" id="PTHR44068:SF11">
    <property type="entry name" value="GERANYL DIPHOSPHATE 2-C-METHYLTRANSFERASE"/>
    <property type="match status" value="1"/>
</dbReference>
<dbReference type="AlphaFoldDB" id="A0A6N7ZGJ2"/>
<feature type="domain" description="Methyltransferase type 11" evidence="2">
    <location>
        <begin position="66"/>
        <end position="162"/>
    </location>
</feature>
<sequence>MATTEQVRRLYAGRDLAARILAAAGAGAGPVDVDALTPYDQLHAGGAPATTALLDLLGLTAGIVLLDVGCGLGGPARLAARRHGCHVTGVDVSPDFVDTARELTDRTGLTDLVTVELGDGERLPCADASHDRAMQLHVGMNVPDKAALFAEVHRVVRPGAPFALLDQMRVGEGDLPFPQPWATTPDASFVETPDAYQDALAHAGFDVLRVEDRRPALAASGGPRQEGLVVVFGDDFAARLANSVAATRAGLLAPVLVLARA</sequence>